<reference evidence="2" key="2">
    <citation type="submission" date="2020-02" db="EMBL/GenBank/DDBJ databases">
        <authorList>
            <person name="Gilchrist C.L.M."/>
            <person name="Chooi Y.-H."/>
        </authorList>
    </citation>
    <scope>NUCLEOTIDE SEQUENCE</scope>
    <source>
        <strain evidence="2">MST-FP2251</strain>
    </source>
</reference>
<dbReference type="AlphaFoldDB" id="A0AAD4CU69"/>
<evidence type="ECO:0000313" key="3">
    <source>
        <dbReference type="Proteomes" id="UP001194746"/>
    </source>
</evidence>
<accession>A0AAD4CU69</accession>
<feature type="chain" id="PRO_5042060618" evidence="1">
    <location>
        <begin position="21"/>
        <end position="118"/>
    </location>
</feature>
<dbReference type="Proteomes" id="UP001194746">
    <property type="component" value="Unassembled WGS sequence"/>
</dbReference>
<protein>
    <submittedName>
        <fullName evidence="2">Uncharacterized protein</fullName>
    </submittedName>
</protein>
<keyword evidence="3" id="KW-1185">Reference proteome</keyword>
<sequence length="118" mass="13162">MKLQVVLVTLYLMLLGFAEAIPLLQRPLFSNLEKDLSLGSSDLDILGQGIDSFEGEDGQFNQLQTDLDDFISQLNEAAPYALNPEPKFSTQENSILKDRFNNFGNQLTGVSSGFFRKL</sequence>
<comment type="caution">
    <text evidence="2">The sequence shown here is derived from an EMBL/GenBank/DDBJ whole genome shotgun (WGS) entry which is preliminary data.</text>
</comment>
<reference evidence="2" key="1">
    <citation type="journal article" date="2019" name="Beilstein J. Org. Chem.">
        <title>Nanangenines: drimane sesquiterpenoids as the dominant metabolite cohort of a novel Australian fungus, Aspergillus nanangensis.</title>
        <authorList>
            <person name="Lacey H.J."/>
            <person name="Gilchrist C.L.M."/>
            <person name="Crombie A."/>
            <person name="Kalaitzis J.A."/>
            <person name="Vuong D."/>
            <person name="Rutledge P.J."/>
            <person name="Turner P."/>
            <person name="Pitt J.I."/>
            <person name="Lacey E."/>
            <person name="Chooi Y.H."/>
            <person name="Piggott A.M."/>
        </authorList>
    </citation>
    <scope>NUCLEOTIDE SEQUENCE</scope>
    <source>
        <strain evidence="2">MST-FP2251</strain>
    </source>
</reference>
<proteinExistence type="predicted"/>
<feature type="signal peptide" evidence="1">
    <location>
        <begin position="1"/>
        <end position="20"/>
    </location>
</feature>
<evidence type="ECO:0000256" key="1">
    <source>
        <dbReference type="SAM" id="SignalP"/>
    </source>
</evidence>
<evidence type="ECO:0000313" key="2">
    <source>
        <dbReference type="EMBL" id="KAF9892626.1"/>
    </source>
</evidence>
<gene>
    <name evidence="2" type="ORF">FE257_001028</name>
</gene>
<organism evidence="2 3">
    <name type="scientific">Aspergillus nanangensis</name>
    <dbReference type="NCBI Taxonomy" id="2582783"/>
    <lineage>
        <taxon>Eukaryota</taxon>
        <taxon>Fungi</taxon>
        <taxon>Dikarya</taxon>
        <taxon>Ascomycota</taxon>
        <taxon>Pezizomycotina</taxon>
        <taxon>Eurotiomycetes</taxon>
        <taxon>Eurotiomycetidae</taxon>
        <taxon>Eurotiales</taxon>
        <taxon>Aspergillaceae</taxon>
        <taxon>Aspergillus</taxon>
        <taxon>Aspergillus subgen. Circumdati</taxon>
    </lineage>
</organism>
<name>A0AAD4CU69_ASPNN</name>
<dbReference type="EMBL" id="VCAU01000011">
    <property type="protein sequence ID" value="KAF9892626.1"/>
    <property type="molecule type" value="Genomic_DNA"/>
</dbReference>
<keyword evidence="1" id="KW-0732">Signal</keyword>